<feature type="region of interest" description="Disordered" evidence="1">
    <location>
        <begin position="1"/>
        <end position="74"/>
    </location>
</feature>
<dbReference type="Proteomes" id="UP001283361">
    <property type="component" value="Unassembled WGS sequence"/>
</dbReference>
<gene>
    <name evidence="2" type="ORF">RRG08_043530</name>
</gene>
<proteinExistence type="predicted"/>
<sequence length="74" mass="8059">MVFRQATMAAGSRPCAPVEREENSREHDSISSIILSQSPSTIPSDARELPELFSKGSPPSPGTCMDKPWERGLT</sequence>
<evidence type="ECO:0000313" key="3">
    <source>
        <dbReference type="Proteomes" id="UP001283361"/>
    </source>
</evidence>
<feature type="compositionally biased region" description="Basic and acidic residues" evidence="1">
    <location>
        <begin position="18"/>
        <end position="29"/>
    </location>
</feature>
<evidence type="ECO:0000256" key="1">
    <source>
        <dbReference type="SAM" id="MobiDB-lite"/>
    </source>
</evidence>
<protein>
    <submittedName>
        <fullName evidence="2">Uncharacterized protein</fullName>
    </submittedName>
</protein>
<dbReference type="AlphaFoldDB" id="A0AAE0YFC1"/>
<comment type="caution">
    <text evidence="2">The sequence shown here is derived from an EMBL/GenBank/DDBJ whole genome shotgun (WGS) entry which is preliminary data.</text>
</comment>
<name>A0AAE0YFC1_9GAST</name>
<accession>A0AAE0YFC1</accession>
<organism evidence="2 3">
    <name type="scientific">Elysia crispata</name>
    <name type="common">lettuce slug</name>
    <dbReference type="NCBI Taxonomy" id="231223"/>
    <lineage>
        <taxon>Eukaryota</taxon>
        <taxon>Metazoa</taxon>
        <taxon>Spiralia</taxon>
        <taxon>Lophotrochozoa</taxon>
        <taxon>Mollusca</taxon>
        <taxon>Gastropoda</taxon>
        <taxon>Heterobranchia</taxon>
        <taxon>Euthyneura</taxon>
        <taxon>Panpulmonata</taxon>
        <taxon>Sacoglossa</taxon>
        <taxon>Placobranchoidea</taxon>
        <taxon>Plakobranchidae</taxon>
        <taxon>Elysia</taxon>
    </lineage>
</organism>
<feature type="compositionally biased region" description="Low complexity" evidence="1">
    <location>
        <begin position="30"/>
        <end position="44"/>
    </location>
</feature>
<reference evidence="2" key="1">
    <citation type="journal article" date="2023" name="G3 (Bethesda)">
        <title>A reference genome for the long-term kleptoplast-retaining sea slug Elysia crispata morphotype clarki.</title>
        <authorList>
            <person name="Eastman K.E."/>
            <person name="Pendleton A.L."/>
            <person name="Shaikh M.A."/>
            <person name="Suttiyut T."/>
            <person name="Ogas R."/>
            <person name="Tomko P."/>
            <person name="Gavelis G."/>
            <person name="Widhalm J.R."/>
            <person name="Wisecaver J.H."/>
        </authorList>
    </citation>
    <scope>NUCLEOTIDE SEQUENCE</scope>
    <source>
        <strain evidence="2">ECLA1</strain>
    </source>
</reference>
<dbReference type="EMBL" id="JAWDGP010006298">
    <property type="protein sequence ID" value="KAK3743798.1"/>
    <property type="molecule type" value="Genomic_DNA"/>
</dbReference>
<evidence type="ECO:0000313" key="2">
    <source>
        <dbReference type="EMBL" id="KAK3743798.1"/>
    </source>
</evidence>
<keyword evidence="3" id="KW-1185">Reference proteome</keyword>